<gene>
    <name evidence="2" type="ORF">IAA69_07015</name>
</gene>
<evidence type="ECO:0000313" key="2">
    <source>
        <dbReference type="EMBL" id="HIR01993.1"/>
    </source>
</evidence>
<dbReference type="EMBL" id="DVGB01000087">
    <property type="protein sequence ID" value="HIR01993.1"/>
    <property type="molecule type" value="Genomic_DNA"/>
</dbReference>
<dbReference type="PANTHER" id="PTHR40099:SF1">
    <property type="entry name" value="ACETOLACTATE SYNTHASE, SMALL SUBUNIT"/>
    <property type="match status" value="1"/>
</dbReference>
<dbReference type="PROSITE" id="PS51671">
    <property type="entry name" value="ACT"/>
    <property type="match status" value="1"/>
</dbReference>
<reference evidence="2" key="1">
    <citation type="submission" date="2020-10" db="EMBL/GenBank/DDBJ databases">
        <authorList>
            <person name="Gilroy R."/>
        </authorList>
    </citation>
    <scope>NUCLEOTIDE SEQUENCE</scope>
    <source>
        <strain evidence="2">ChiGjej1B1-2707</strain>
    </source>
</reference>
<proteinExistence type="predicted"/>
<reference evidence="2" key="2">
    <citation type="journal article" date="2021" name="PeerJ">
        <title>Extensive microbial diversity within the chicken gut microbiome revealed by metagenomics and culture.</title>
        <authorList>
            <person name="Gilroy R."/>
            <person name="Ravi A."/>
            <person name="Getino M."/>
            <person name="Pursley I."/>
            <person name="Horton D.L."/>
            <person name="Alikhan N.F."/>
            <person name="Baker D."/>
            <person name="Gharbi K."/>
            <person name="Hall N."/>
            <person name="Watson M."/>
            <person name="Adriaenssens E.M."/>
            <person name="Foster-Nyarko E."/>
            <person name="Jarju S."/>
            <person name="Secka A."/>
            <person name="Antonio M."/>
            <person name="Oren A."/>
            <person name="Chaudhuri R.R."/>
            <person name="La Ragione R."/>
            <person name="Hildebrand F."/>
            <person name="Pallen M.J."/>
        </authorList>
    </citation>
    <scope>NUCLEOTIDE SEQUENCE</scope>
    <source>
        <strain evidence="2">ChiGjej1B1-2707</strain>
    </source>
</reference>
<dbReference type="AlphaFoldDB" id="A0A9D1A2R2"/>
<sequence length="142" mass="15529">MISQLTIFLQNKEGRLASACRALGDAGVNMRSLCIADTRDFGVVRIICDTPRKACDHLVEEGFRATLVPVIAVKVGDRPGGLASLLELLDEKGMNVEYGYCFSYQEGEDAIDVLKISDEAVELVLKDAGYQLLDPADLYVED</sequence>
<dbReference type="Pfam" id="PF19571">
    <property type="entry name" value="ACT_8"/>
    <property type="match status" value="1"/>
</dbReference>
<name>A0A9D1A2R2_9ACTN</name>
<dbReference type="PANTHER" id="PTHR40099">
    <property type="entry name" value="ACETOLACTATE SYNTHASE, SMALL SUBUNIT"/>
    <property type="match status" value="1"/>
</dbReference>
<dbReference type="Proteomes" id="UP000824261">
    <property type="component" value="Unassembled WGS sequence"/>
</dbReference>
<dbReference type="InterPro" id="IPR045865">
    <property type="entry name" value="ACT-like_dom_sf"/>
</dbReference>
<organism evidence="2 3">
    <name type="scientific">Candidatus Aveggerthella stercoripullorum</name>
    <dbReference type="NCBI Taxonomy" id="2840688"/>
    <lineage>
        <taxon>Bacteria</taxon>
        <taxon>Bacillati</taxon>
        <taxon>Actinomycetota</taxon>
        <taxon>Coriobacteriia</taxon>
        <taxon>Eggerthellales</taxon>
        <taxon>Eggerthellaceae</taxon>
        <taxon>Eggerthellaceae incertae sedis</taxon>
        <taxon>Candidatus Aveggerthella</taxon>
    </lineage>
</organism>
<comment type="caution">
    <text evidence="2">The sequence shown here is derived from an EMBL/GenBank/DDBJ whole genome shotgun (WGS) entry which is preliminary data.</text>
</comment>
<feature type="domain" description="ACT" evidence="1">
    <location>
        <begin position="4"/>
        <end position="80"/>
    </location>
</feature>
<evidence type="ECO:0000259" key="1">
    <source>
        <dbReference type="PROSITE" id="PS51671"/>
    </source>
</evidence>
<protein>
    <submittedName>
        <fullName evidence="2">Amino acid-binding protein</fullName>
    </submittedName>
</protein>
<dbReference type="InterPro" id="IPR002912">
    <property type="entry name" value="ACT_dom"/>
</dbReference>
<dbReference type="InterPro" id="IPR045739">
    <property type="entry name" value="ACT_dom_pair"/>
</dbReference>
<evidence type="ECO:0000313" key="3">
    <source>
        <dbReference type="Proteomes" id="UP000824261"/>
    </source>
</evidence>
<dbReference type="Gene3D" id="3.30.2130.10">
    <property type="entry name" value="VC0802-like"/>
    <property type="match status" value="1"/>
</dbReference>
<dbReference type="SUPFAM" id="SSF55021">
    <property type="entry name" value="ACT-like"/>
    <property type="match status" value="2"/>
</dbReference>
<accession>A0A9D1A2R2</accession>